<dbReference type="Pfam" id="PF12804">
    <property type="entry name" value="NTP_transf_3"/>
    <property type="match status" value="1"/>
</dbReference>
<dbReference type="Proteomes" id="UP000037729">
    <property type="component" value="Unassembled WGS sequence"/>
</dbReference>
<dbReference type="EMBL" id="LIUF01000004">
    <property type="protein sequence ID" value="KOX92592.1"/>
    <property type="molecule type" value="Genomic_DNA"/>
</dbReference>
<reference evidence="2 3" key="1">
    <citation type="submission" date="2015-08" db="EMBL/GenBank/DDBJ databases">
        <title>Genomes of Isolates from Cabo Rojo, PR.</title>
        <authorList>
            <person name="Sanchez-Nieves R.L."/>
            <person name="Montalvo-Rodriguez R."/>
        </authorList>
    </citation>
    <scope>NUCLEOTIDE SEQUENCE [LARGE SCALE GENOMIC DNA]</scope>
    <source>
        <strain evidence="2 3">SL3</strain>
    </source>
</reference>
<name>A0A0M9AIB9_9EURY</name>
<dbReference type="SUPFAM" id="SSF53448">
    <property type="entry name" value="Nucleotide-diphospho-sugar transferases"/>
    <property type="match status" value="1"/>
</dbReference>
<dbReference type="PATRIC" id="fig|1705562.3.peg.3562"/>
<gene>
    <name evidence="2" type="ORF">AMS69_14725</name>
</gene>
<organism evidence="2 3">
    <name type="scientific">Haloarcula rubripromontorii</name>
    <dbReference type="NCBI Taxonomy" id="1705562"/>
    <lineage>
        <taxon>Archaea</taxon>
        <taxon>Methanobacteriati</taxon>
        <taxon>Methanobacteriota</taxon>
        <taxon>Stenosarchaea group</taxon>
        <taxon>Halobacteria</taxon>
        <taxon>Halobacteriales</taxon>
        <taxon>Haloarculaceae</taxon>
        <taxon>Haloarcula</taxon>
    </lineage>
</organism>
<dbReference type="STRING" id="1705562.AMS69_14725"/>
<comment type="caution">
    <text evidence="2">The sequence shown here is derived from an EMBL/GenBank/DDBJ whole genome shotgun (WGS) entry which is preliminary data.</text>
</comment>
<protein>
    <submittedName>
        <fullName evidence="2">UDP-N-acetylglucosamine pyrophosphorylase</fullName>
    </submittedName>
</protein>
<dbReference type="CDD" id="cd04182">
    <property type="entry name" value="GT_2_like_f"/>
    <property type="match status" value="1"/>
</dbReference>
<sequence>MTGRHQTEVGGVILAAGRSTRYEPGNKLLATTDGTAVVRQVAETASQSPMSDVVAVLGYEGKAVAAALDGLSLSLRHNSDYATGQSTSVRHGVEFARSAGWDAVLFLLGDMPFVRVETIETLIETYRTGSATIVVPTHDGRRGNPVLFDSCHFDALASVSGDRGGRDIIETNEKTAFIEVSDPGIHWDIDTAADRAEFTDRRDGL</sequence>
<dbReference type="GO" id="GO:0016779">
    <property type="term" value="F:nucleotidyltransferase activity"/>
    <property type="evidence" value="ECO:0007669"/>
    <property type="project" value="UniProtKB-ARBA"/>
</dbReference>
<dbReference type="InterPro" id="IPR029044">
    <property type="entry name" value="Nucleotide-diphossugar_trans"/>
</dbReference>
<evidence type="ECO:0000259" key="1">
    <source>
        <dbReference type="Pfam" id="PF12804"/>
    </source>
</evidence>
<evidence type="ECO:0000313" key="2">
    <source>
        <dbReference type="EMBL" id="KOX92592.1"/>
    </source>
</evidence>
<evidence type="ECO:0000313" key="3">
    <source>
        <dbReference type="Proteomes" id="UP000037729"/>
    </source>
</evidence>
<dbReference type="OrthoDB" id="28434at2157"/>
<dbReference type="InterPro" id="IPR025877">
    <property type="entry name" value="MobA-like_NTP_Trfase"/>
</dbReference>
<accession>A0A0M9AIB9</accession>
<proteinExistence type="predicted"/>
<feature type="domain" description="MobA-like NTP transferase" evidence="1">
    <location>
        <begin position="11"/>
        <end position="172"/>
    </location>
</feature>
<dbReference type="RefSeq" id="WP_053968803.1">
    <property type="nucleotide sequence ID" value="NZ_LIUF01000004.1"/>
</dbReference>
<dbReference type="Gene3D" id="3.90.550.10">
    <property type="entry name" value="Spore Coat Polysaccharide Biosynthesis Protein SpsA, Chain A"/>
    <property type="match status" value="1"/>
</dbReference>
<keyword evidence="3" id="KW-1185">Reference proteome</keyword>
<dbReference type="PANTHER" id="PTHR43777">
    <property type="entry name" value="MOLYBDENUM COFACTOR CYTIDYLYLTRANSFERASE"/>
    <property type="match status" value="1"/>
</dbReference>
<dbReference type="AlphaFoldDB" id="A0A0M9AIB9"/>
<dbReference type="PANTHER" id="PTHR43777:SF1">
    <property type="entry name" value="MOLYBDENUM COFACTOR CYTIDYLYLTRANSFERASE"/>
    <property type="match status" value="1"/>
</dbReference>